<dbReference type="InterPro" id="IPR029045">
    <property type="entry name" value="ClpP/crotonase-like_dom_sf"/>
</dbReference>
<accession>A0AA36HEV6</accession>
<reference evidence="2" key="1">
    <citation type="submission" date="2023-07" db="EMBL/GenBank/DDBJ databases">
        <authorList>
            <consortium name="CYATHOMIX"/>
        </authorList>
    </citation>
    <scope>NUCLEOTIDE SEQUENCE</scope>
    <source>
        <strain evidence="2">N/A</strain>
    </source>
</reference>
<dbReference type="Gene3D" id="3.90.226.10">
    <property type="entry name" value="2-enoyl-CoA Hydratase, Chain A, domain 1"/>
    <property type="match status" value="1"/>
</dbReference>
<name>A0AA36HEV6_CYLNA</name>
<proteinExistence type="predicted"/>
<organism evidence="2 3">
    <name type="scientific">Cylicocyclus nassatus</name>
    <name type="common">Nematode worm</name>
    <dbReference type="NCBI Taxonomy" id="53992"/>
    <lineage>
        <taxon>Eukaryota</taxon>
        <taxon>Metazoa</taxon>
        <taxon>Ecdysozoa</taxon>
        <taxon>Nematoda</taxon>
        <taxon>Chromadorea</taxon>
        <taxon>Rhabditida</taxon>
        <taxon>Rhabditina</taxon>
        <taxon>Rhabditomorpha</taxon>
        <taxon>Strongyloidea</taxon>
        <taxon>Strongylidae</taxon>
        <taxon>Cylicocyclus</taxon>
    </lineage>
</organism>
<feature type="domain" description="CoA carboxyltransferase N-terminal" evidence="1">
    <location>
        <begin position="30"/>
        <end position="79"/>
    </location>
</feature>
<dbReference type="PROSITE" id="PS50980">
    <property type="entry name" value="COA_CT_NTER"/>
    <property type="match status" value="1"/>
</dbReference>
<comment type="caution">
    <text evidence="2">The sequence shown here is derived from an EMBL/GenBank/DDBJ whole genome shotgun (WGS) entry which is preliminary data.</text>
</comment>
<protein>
    <recommendedName>
        <fullName evidence="1">CoA carboxyltransferase N-terminal domain-containing protein</fullName>
    </recommendedName>
</protein>
<evidence type="ECO:0000313" key="2">
    <source>
        <dbReference type="EMBL" id="CAJ0609519.1"/>
    </source>
</evidence>
<sequence>MIISTFAYPLLGNASGIIKITRMQSTIAHTIKVADNIVKIRAKALLGGGEKTIENQHKRGKLTAHERIELLMDKGSFRE</sequence>
<dbReference type="SUPFAM" id="SSF52096">
    <property type="entry name" value="ClpP/crotonase"/>
    <property type="match status" value="1"/>
</dbReference>
<dbReference type="Proteomes" id="UP001176961">
    <property type="component" value="Unassembled WGS sequence"/>
</dbReference>
<evidence type="ECO:0000313" key="3">
    <source>
        <dbReference type="Proteomes" id="UP001176961"/>
    </source>
</evidence>
<dbReference type="AlphaFoldDB" id="A0AA36HEV6"/>
<gene>
    <name evidence="2" type="ORF">CYNAS_LOCUS21502</name>
</gene>
<dbReference type="EMBL" id="CATQJL010000326">
    <property type="protein sequence ID" value="CAJ0609519.1"/>
    <property type="molecule type" value="Genomic_DNA"/>
</dbReference>
<evidence type="ECO:0000259" key="1">
    <source>
        <dbReference type="PROSITE" id="PS50980"/>
    </source>
</evidence>
<keyword evidence="3" id="KW-1185">Reference proteome</keyword>
<dbReference type="InterPro" id="IPR011762">
    <property type="entry name" value="COA_CT_N"/>
</dbReference>